<dbReference type="Gene3D" id="1.20.1280.50">
    <property type="match status" value="1"/>
</dbReference>
<proteinExistence type="predicted"/>
<dbReference type="Proteomes" id="UP000298327">
    <property type="component" value="Unassembled WGS sequence"/>
</dbReference>
<dbReference type="EMBL" id="SEOQ01000704">
    <property type="protein sequence ID" value="TFY58092.1"/>
    <property type="molecule type" value="Genomic_DNA"/>
</dbReference>
<dbReference type="Pfam" id="PF12937">
    <property type="entry name" value="F-box-like"/>
    <property type="match status" value="1"/>
</dbReference>
<reference evidence="2 3" key="1">
    <citation type="submission" date="2019-02" db="EMBL/GenBank/DDBJ databases">
        <title>Genome sequencing of the rare red list fungi Dentipellis fragilis.</title>
        <authorList>
            <person name="Buettner E."/>
            <person name="Kellner H."/>
        </authorList>
    </citation>
    <scope>NUCLEOTIDE SEQUENCE [LARGE SCALE GENOMIC DNA]</scope>
    <source>
        <strain evidence="2 3">DSM 105465</strain>
    </source>
</reference>
<comment type="caution">
    <text evidence="2">The sequence shown here is derived from an EMBL/GenBank/DDBJ whole genome shotgun (WGS) entry which is preliminary data.</text>
</comment>
<dbReference type="OrthoDB" id="3252356at2759"/>
<dbReference type="InterPro" id="IPR032675">
    <property type="entry name" value="LRR_dom_sf"/>
</dbReference>
<protein>
    <recommendedName>
        <fullName evidence="1">F-box domain-containing protein</fullName>
    </recommendedName>
</protein>
<organism evidence="2 3">
    <name type="scientific">Dentipellis fragilis</name>
    <dbReference type="NCBI Taxonomy" id="205917"/>
    <lineage>
        <taxon>Eukaryota</taxon>
        <taxon>Fungi</taxon>
        <taxon>Dikarya</taxon>
        <taxon>Basidiomycota</taxon>
        <taxon>Agaricomycotina</taxon>
        <taxon>Agaricomycetes</taxon>
        <taxon>Russulales</taxon>
        <taxon>Hericiaceae</taxon>
        <taxon>Dentipellis</taxon>
    </lineage>
</organism>
<dbReference type="InterPro" id="IPR001810">
    <property type="entry name" value="F-box_dom"/>
</dbReference>
<dbReference type="AlphaFoldDB" id="A0A4Y9Y7D0"/>
<keyword evidence="3" id="KW-1185">Reference proteome</keyword>
<accession>A0A4Y9Y7D0</accession>
<dbReference type="Gene3D" id="3.80.10.10">
    <property type="entry name" value="Ribonuclease Inhibitor"/>
    <property type="match status" value="1"/>
</dbReference>
<evidence type="ECO:0000313" key="2">
    <source>
        <dbReference type="EMBL" id="TFY58092.1"/>
    </source>
</evidence>
<feature type="domain" description="F-box" evidence="1">
    <location>
        <begin position="12"/>
        <end position="74"/>
    </location>
</feature>
<evidence type="ECO:0000313" key="3">
    <source>
        <dbReference type="Proteomes" id="UP000298327"/>
    </source>
</evidence>
<name>A0A4Y9Y7D0_9AGAM</name>
<dbReference type="SUPFAM" id="SSF52047">
    <property type="entry name" value="RNI-like"/>
    <property type="match status" value="1"/>
</dbReference>
<gene>
    <name evidence="2" type="ORF">EVG20_g8290</name>
</gene>
<evidence type="ECO:0000259" key="1">
    <source>
        <dbReference type="Pfam" id="PF12937"/>
    </source>
</evidence>
<sequence>MSSGPLSPLSSISDLPTELLLEIFTCLRDTCPPCRKLDETKVAIDFGWIAVTHVCSHWRQLGIKSASLWSDLSFNLGQRWAKEMLVRAKDVGICFVRDAKVDGKNLDEFEAAFLWEHFERIRELRLLCYGCNGLEELLRHAPRSAAHLRVLELTPYASMSRNCSAIFQCIIHHNLSLRILSLSNCSVPWAPEIYSGLTLLDLNLNMFDGDKFAHNSSEEAVASFCNIFGALQSAAPSLQSLALGMIAESSFNGHINNLDAPTVDLPHVSSLKLLGDPCFVALVLQHLDIPSLSQLEVDCQHINWGIRYDLDIHSIISPLKCKIDEISMSPPVTHLHIDQIPGLSLSAYSSFDTPCRQRKFYICLNDRKYDYYVPWIEAFFSHIHLPALTSLEIQLLDTQPPTHLQYRTSCTL</sequence>